<sequence length="185" mass="20796">MNNGNNTTINDPSLQCMMDNTLAIYSSNQLVLAQNLDQRPTNTTKAYLAKQEEWRCLKKEFGDNELVNDQKLSSFMIDYVMNRGRKLKRDDNNSLIPLGKGSIAAYVKAVADICSKQKALGLNLNGVARGPLVRAFLDTANKASAQTVRKNFEDCGKNTLNNGYIKQELERISQYFMEKNDTRAC</sequence>
<organism evidence="1 2">
    <name type="scientific">Phycomyces blakesleeanus (strain ATCC 8743b / DSM 1359 / FGSC 10004 / NBRC 33097 / NRRL 1555)</name>
    <dbReference type="NCBI Taxonomy" id="763407"/>
    <lineage>
        <taxon>Eukaryota</taxon>
        <taxon>Fungi</taxon>
        <taxon>Fungi incertae sedis</taxon>
        <taxon>Mucoromycota</taxon>
        <taxon>Mucoromycotina</taxon>
        <taxon>Mucoromycetes</taxon>
        <taxon>Mucorales</taxon>
        <taxon>Phycomycetaceae</taxon>
        <taxon>Phycomyces</taxon>
    </lineage>
</organism>
<dbReference type="AlphaFoldDB" id="A0A162THV8"/>
<proteinExistence type="predicted"/>
<keyword evidence="2" id="KW-1185">Reference proteome</keyword>
<dbReference type="OrthoDB" id="2281386at2759"/>
<dbReference type="RefSeq" id="XP_018286752.1">
    <property type="nucleotide sequence ID" value="XM_018432447.1"/>
</dbReference>
<accession>A0A162THV8</accession>
<protein>
    <submittedName>
        <fullName evidence="1">Uncharacterized protein</fullName>
    </submittedName>
</protein>
<evidence type="ECO:0000313" key="2">
    <source>
        <dbReference type="Proteomes" id="UP000077315"/>
    </source>
</evidence>
<dbReference type="EMBL" id="KV440994">
    <property type="protein sequence ID" value="OAD68712.1"/>
    <property type="molecule type" value="Genomic_DNA"/>
</dbReference>
<name>A0A162THV8_PHYB8</name>
<gene>
    <name evidence="1" type="ORF">PHYBLDRAFT_150305</name>
</gene>
<evidence type="ECO:0000313" key="1">
    <source>
        <dbReference type="EMBL" id="OAD68712.1"/>
    </source>
</evidence>
<reference evidence="2" key="1">
    <citation type="submission" date="2015-06" db="EMBL/GenBank/DDBJ databases">
        <title>Expansion of signal transduction pathways in fungi by whole-genome duplication.</title>
        <authorList>
            <consortium name="DOE Joint Genome Institute"/>
            <person name="Corrochano L.M."/>
            <person name="Kuo A."/>
            <person name="Marcet-Houben M."/>
            <person name="Polaino S."/>
            <person name="Salamov A."/>
            <person name="Villalobos J.M."/>
            <person name="Alvarez M.I."/>
            <person name="Avalos J."/>
            <person name="Benito E.P."/>
            <person name="Benoit I."/>
            <person name="Burger G."/>
            <person name="Camino L.P."/>
            <person name="Canovas D."/>
            <person name="Cerda-Olmedo E."/>
            <person name="Cheng J.-F."/>
            <person name="Dominguez A."/>
            <person name="Elias M."/>
            <person name="Eslava A.P."/>
            <person name="Glaser F."/>
            <person name="Grimwood J."/>
            <person name="Gutierrez G."/>
            <person name="Heitman J."/>
            <person name="Henrissat B."/>
            <person name="Iturriaga E.A."/>
            <person name="Lang B.F."/>
            <person name="Lavin J.L."/>
            <person name="Lee S."/>
            <person name="Li W."/>
            <person name="Lindquist E."/>
            <person name="Lopez-Garcia S."/>
            <person name="Luque E.M."/>
            <person name="Marcos A.T."/>
            <person name="Martin J."/>
            <person name="McCluskey K."/>
            <person name="Medina H.R."/>
            <person name="Miralles-Duran A."/>
            <person name="Miyazaki A."/>
            <person name="Munoz-Torres E."/>
            <person name="Oguiza J.A."/>
            <person name="Ohm R."/>
            <person name="Olmedo M."/>
            <person name="Orejas M."/>
            <person name="Ortiz-Castellanos L."/>
            <person name="Pisabarro A.G."/>
            <person name="Rodriguez-Romero J."/>
            <person name="Ruiz-Herrera J."/>
            <person name="Ruiz-Vazquez R."/>
            <person name="Sanz C."/>
            <person name="Schackwitz W."/>
            <person name="Schmutz J."/>
            <person name="Shahriari M."/>
            <person name="Shelest E."/>
            <person name="Silva-Franco F."/>
            <person name="Soanes D."/>
            <person name="Syed K."/>
            <person name="Tagua V.G."/>
            <person name="Talbot N.J."/>
            <person name="Thon M."/>
            <person name="De vries R.P."/>
            <person name="Wiebenga A."/>
            <person name="Yadav J.S."/>
            <person name="Braun E.L."/>
            <person name="Baker S."/>
            <person name="Garre V."/>
            <person name="Horwitz B."/>
            <person name="Torres-Martinez S."/>
            <person name="Idnurm A."/>
            <person name="Herrera-Estrella A."/>
            <person name="Gabaldon T."/>
            <person name="Grigoriev I.V."/>
        </authorList>
    </citation>
    <scope>NUCLEOTIDE SEQUENCE [LARGE SCALE GENOMIC DNA]</scope>
    <source>
        <strain evidence="2">NRRL 1555(-)</strain>
    </source>
</reference>
<dbReference type="GeneID" id="28993353"/>
<dbReference type="InParanoid" id="A0A162THV8"/>
<dbReference type="Proteomes" id="UP000077315">
    <property type="component" value="Unassembled WGS sequence"/>
</dbReference>
<dbReference type="STRING" id="763407.A0A162THV8"/>
<dbReference type="VEuPathDB" id="FungiDB:PHYBLDRAFT_150305"/>